<keyword evidence="6" id="KW-0819">tRNA processing</keyword>
<evidence type="ECO:0000256" key="7">
    <source>
        <dbReference type="ARBA" id="ARBA00033309"/>
    </source>
</evidence>
<dbReference type="EC" id="2.1.1.220" evidence="1"/>
<dbReference type="PANTHER" id="PTHR12133:SF1">
    <property type="entry name" value="TRNA (ADENINE(58)-N(1))-METHYLTRANSFERASE, MITOCHONDRIAL"/>
    <property type="match status" value="1"/>
</dbReference>
<dbReference type="InterPro" id="IPR049470">
    <property type="entry name" value="TRM61_C"/>
</dbReference>
<dbReference type="PROSITE" id="PS51620">
    <property type="entry name" value="SAM_TRM61"/>
    <property type="match status" value="1"/>
</dbReference>
<gene>
    <name evidence="10" type="ORF">yc1106_09797</name>
</gene>
<dbReference type="VEuPathDB" id="FungiDB:yc1106_09797"/>
<dbReference type="OrthoDB" id="5585464at2759"/>
<evidence type="ECO:0000313" key="11">
    <source>
        <dbReference type="Proteomes" id="UP001056012"/>
    </source>
</evidence>
<dbReference type="PANTHER" id="PTHR12133">
    <property type="entry name" value="TRNA (ADENINE(58)-N(1))-METHYLTRANSFERASE"/>
    <property type="match status" value="1"/>
</dbReference>
<sequence length="473" mass="52747">MALRFRSVGRQVWREAHAHVKKVRDWCVWDARGCCGEGDTSASASSCLVQRNATFRPPPPAAHPTAIACSPLHQQLWPTSHVQRQDFQQLHSNAAHNCTEGDLVLLREKKDTHDGRLVKLHASRTTGTHRGIIQHADIIGRQPRQIVQSNKGAAYRIYDPTLAEYVRLTPRLVTPIYPSDANLIVSLLDIHVDRPSTGLNTEPPLEILEAGTGHGALTLHLSRAIHAGNPPIPTTPTYSGGPDEPEDAVYLGESVSDLQHSYLEAWKQNRRAIIHTLDISPKYSQHAKKIVEGFRHGMYAANVDFHVGDVSDWISKQRQSRRTLQPFLSHVFLDLPNPIHHLPNIAPVLHVNGLLAVFNPSITQIAECVEVIREHKMPYLLEQVVELGAGTIREWDVRAVRPRATLHESNAEAPSTNKSSDQQAEQAARDGELEEALSKEKEGNEEKWVMVCRPKAGQQVIGGGFLGLWRRME</sequence>
<name>A0A9Q9DVS0_CURCL</name>
<feature type="domain" description="tRNA (adenine(58)-N(1))-methyltransferase catalytic subunit TRM61 C-terminal" evidence="9">
    <location>
        <begin position="284"/>
        <end position="454"/>
    </location>
</feature>
<dbReference type="GO" id="GO:0030488">
    <property type="term" value="P:tRNA methylation"/>
    <property type="evidence" value="ECO:0007669"/>
    <property type="project" value="InterPro"/>
</dbReference>
<accession>A0A9Q9DVS0</accession>
<reference evidence="10" key="1">
    <citation type="submission" date="2021-12" db="EMBL/GenBank/DDBJ databases">
        <title>Curvularia clavata genome.</title>
        <authorList>
            <person name="Cao Y."/>
        </authorList>
    </citation>
    <scope>NUCLEOTIDE SEQUENCE</scope>
    <source>
        <strain evidence="10">Yc1106</strain>
    </source>
</reference>
<organism evidence="10 11">
    <name type="scientific">Curvularia clavata</name>
    <dbReference type="NCBI Taxonomy" id="95742"/>
    <lineage>
        <taxon>Eukaryota</taxon>
        <taxon>Fungi</taxon>
        <taxon>Dikarya</taxon>
        <taxon>Ascomycota</taxon>
        <taxon>Pezizomycotina</taxon>
        <taxon>Dothideomycetes</taxon>
        <taxon>Pleosporomycetidae</taxon>
        <taxon>Pleosporales</taxon>
        <taxon>Pleosporineae</taxon>
        <taxon>Pleosporaceae</taxon>
        <taxon>Curvularia</taxon>
    </lineage>
</organism>
<feature type="compositionally biased region" description="Basic and acidic residues" evidence="8">
    <location>
        <begin position="427"/>
        <end position="441"/>
    </location>
</feature>
<dbReference type="GO" id="GO:0031515">
    <property type="term" value="C:tRNA (m1A) methyltransferase complex"/>
    <property type="evidence" value="ECO:0007669"/>
    <property type="project" value="InterPro"/>
</dbReference>
<dbReference type="InterPro" id="IPR014816">
    <property type="entry name" value="tRNA_MeTrfase_Gcd14"/>
</dbReference>
<evidence type="ECO:0000256" key="6">
    <source>
        <dbReference type="ARBA" id="ARBA00022694"/>
    </source>
</evidence>
<keyword evidence="3 10" id="KW-0489">Methyltransferase</keyword>
<dbReference type="GO" id="GO:0005739">
    <property type="term" value="C:mitochondrion"/>
    <property type="evidence" value="ECO:0007669"/>
    <property type="project" value="TreeGrafter"/>
</dbReference>
<feature type="compositionally biased region" description="Polar residues" evidence="8">
    <location>
        <begin position="412"/>
        <end position="425"/>
    </location>
</feature>
<keyword evidence="11" id="KW-1185">Reference proteome</keyword>
<dbReference type="EMBL" id="CP089281">
    <property type="protein sequence ID" value="USP82523.1"/>
    <property type="molecule type" value="Genomic_DNA"/>
</dbReference>
<evidence type="ECO:0000313" key="10">
    <source>
        <dbReference type="EMBL" id="USP82523.1"/>
    </source>
</evidence>
<dbReference type="GO" id="GO:0160107">
    <property type="term" value="F:tRNA (adenine(58)-N1)-methyltransferase activity"/>
    <property type="evidence" value="ECO:0007669"/>
    <property type="project" value="UniProtKB-EC"/>
</dbReference>
<evidence type="ECO:0000256" key="1">
    <source>
        <dbReference type="ARBA" id="ARBA00012796"/>
    </source>
</evidence>
<keyword evidence="5" id="KW-0949">S-adenosyl-L-methionine</keyword>
<evidence type="ECO:0000256" key="4">
    <source>
        <dbReference type="ARBA" id="ARBA00022679"/>
    </source>
</evidence>
<dbReference type="Proteomes" id="UP001056012">
    <property type="component" value="Chromosome 8"/>
</dbReference>
<dbReference type="SUPFAM" id="SSF53335">
    <property type="entry name" value="S-adenosyl-L-methionine-dependent methyltransferases"/>
    <property type="match status" value="1"/>
</dbReference>
<evidence type="ECO:0000256" key="8">
    <source>
        <dbReference type="SAM" id="MobiDB-lite"/>
    </source>
</evidence>
<evidence type="ECO:0000256" key="3">
    <source>
        <dbReference type="ARBA" id="ARBA00022603"/>
    </source>
</evidence>
<evidence type="ECO:0000256" key="5">
    <source>
        <dbReference type="ARBA" id="ARBA00022691"/>
    </source>
</evidence>
<dbReference type="AlphaFoldDB" id="A0A9Q9DVS0"/>
<feature type="region of interest" description="Disordered" evidence="8">
    <location>
        <begin position="406"/>
        <end position="441"/>
    </location>
</feature>
<dbReference type="Pfam" id="PF08704">
    <property type="entry name" value="GCD14"/>
    <property type="match status" value="1"/>
</dbReference>
<dbReference type="Gene3D" id="3.10.330.20">
    <property type="match status" value="1"/>
</dbReference>
<dbReference type="Gene3D" id="3.40.50.150">
    <property type="entry name" value="Vaccinia Virus protein VP39"/>
    <property type="match status" value="1"/>
</dbReference>
<dbReference type="InterPro" id="IPR029063">
    <property type="entry name" value="SAM-dependent_MTases_sf"/>
</dbReference>
<evidence type="ECO:0000256" key="2">
    <source>
        <dbReference type="ARBA" id="ARBA00015963"/>
    </source>
</evidence>
<keyword evidence="4" id="KW-0808">Transferase</keyword>
<evidence type="ECO:0000259" key="9">
    <source>
        <dbReference type="Pfam" id="PF08704"/>
    </source>
</evidence>
<proteinExistence type="predicted"/>
<protein>
    <recommendedName>
        <fullName evidence="2">tRNA (adenine(58)-N(1))-methyltransferase catalytic subunit TRM61</fullName>
        <ecNumber evidence="1">2.1.1.220</ecNumber>
    </recommendedName>
    <alternativeName>
        <fullName evidence="7">tRNA(m1A58)-methyltransferase subunit TRM61</fullName>
    </alternativeName>
</protein>